<dbReference type="Gene3D" id="3.30.710.10">
    <property type="entry name" value="Potassium Channel Kv1.1, Chain A"/>
    <property type="match status" value="1"/>
</dbReference>
<sequence>MDAENRVVLNVGGIRHETYKATLKKIPATRLSRLTEALANYDPVLNEYFFDRHPGVFAQVLNYYRTGKLHYPTDVCGPLFEEELEFWGLDANQVEPCCWMTYTQHRDTQETLAVLDRLDLDTEKPSDEEVARKFGFEEDYYNGTVSWWQQIKPQMWSLFDEPYSSNAAKIIGVISVFFICVSILSFCLKTHPDMRVPVIRNYTVTTANQTQSWALDKVQTNAHIAFFYIECVCNAWFTLEILVRFISSPNKCEFVKSSVNIIDYIATMSFYIDLILQKYASHVENVDILEFFSIIRIMRLFKLTRHSSGLKILIQTFRASAKELTLLVFFLVLGIVIFASLVYYAERIQTNPHNDFNSIPLGLWWALVTMTTVGYGDMAPKTYVGMFVGALCALAGVLTIALPVPVIVSNFAMYYSHTQARAKLPKKRRRVINVEPARPPLRAPGVPGPPAGPMAPGMGPQAVNRRMNAIKTNHPKDMIGPNMVASLMPTMDLSVAARLTPSPRDLSPALAIAIPMMKSVNIVPTQCFDNMAFHNEKTDDQENTDSKTSRQESTESNSTVKAKNYKNELFRENAVDKIDARTPLLRDHKIESLDETKLRDNKVEKRKSSAST</sequence>
<dbReference type="GO" id="GO:0032809">
    <property type="term" value="C:neuronal cell body membrane"/>
    <property type="evidence" value="ECO:0007669"/>
    <property type="project" value="TreeGrafter"/>
</dbReference>
<evidence type="ECO:0000313" key="16">
    <source>
        <dbReference type="EMBL" id="KPI99757.1"/>
    </source>
</evidence>
<dbReference type="InterPro" id="IPR003968">
    <property type="entry name" value="K_chnl_volt-dep_Kv"/>
</dbReference>
<dbReference type="GO" id="GO:0008076">
    <property type="term" value="C:voltage-gated potassium channel complex"/>
    <property type="evidence" value="ECO:0007669"/>
    <property type="project" value="InterPro"/>
</dbReference>
<feature type="region of interest" description="Disordered" evidence="13">
    <location>
        <begin position="535"/>
        <end position="566"/>
    </location>
</feature>
<dbReference type="FunFam" id="1.20.120.350:FF:000047">
    <property type="entry name" value="Uncharacterized protein, isoform C"/>
    <property type="match status" value="1"/>
</dbReference>
<keyword evidence="10 14" id="KW-0472">Membrane</keyword>
<keyword evidence="8 14" id="KW-1133">Transmembrane helix</keyword>
<dbReference type="Pfam" id="PF02214">
    <property type="entry name" value="BTB_2"/>
    <property type="match status" value="1"/>
</dbReference>
<keyword evidence="6" id="KW-0851">Voltage-gated channel</keyword>
<dbReference type="Gene3D" id="1.20.120.350">
    <property type="entry name" value="Voltage-gated potassium channels. Chain C"/>
    <property type="match status" value="1"/>
</dbReference>
<evidence type="ECO:0000256" key="3">
    <source>
        <dbReference type="ARBA" id="ARBA00022538"/>
    </source>
</evidence>
<evidence type="ECO:0000313" key="17">
    <source>
        <dbReference type="Proteomes" id="UP000053268"/>
    </source>
</evidence>
<dbReference type="GO" id="GO:0051260">
    <property type="term" value="P:protein homooligomerization"/>
    <property type="evidence" value="ECO:0007669"/>
    <property type="project" value="InterPro"/>
</dbReference>
<evidence type="ECO:0000256" key="6">
    <source>
        <dbReference type="ARBA" id="ARBA00022882"/>
    </source>
</evidence>
<feature type="domain" description="BTB" evidence="15">
    <location>
        <begin position="5"/>
        <end position="105"/>
    </location>
</feature>
<dbReference type="InterPro" id="IPR003974">
    <property type="entry name" value="K_chnl_volt-dep_Kv3"/>
</dbReference>
<protein>
    <submittedName>
        <fullName evidence="16">Potassium voltage-gated channel protein Shaw</fullName>
    </submittedName>
</protein>
<keyword evidence="5" id="KW-0631">Potassium channel</keyword>
<keyword evidence="9" id="KW-0406">Ion transport</keyword>
<feature type="transmembrane region" description="Helical" evidence="14">
    <location>
        <begin position="357"/>
        <end position="376"/>
    </location>
</feature>
<dbReference type="InterPro" id="IPR027359">
    <property type="entry name" value="Volt_channel_dom_sf"/>
</dbReference>
<feature type="transmembrane region" description="Helical" evidence="14">
    <location>
        <begin position="170"/>
        <end position="188"/>
    </location>
</feature>
<dbReference type="PRINTS" id="PR01491">
    <property type="entry name" value="KVCHANNEL"/>
</dbReference>
<dbReference type="CDD" id="cd18416">
    <property type="entry name" value="BTB_Shaw-like"/>
    <property type="match status" value="1"/>
</dbReference>
<dbReference type="SUPFAM" id="SSF81324">
    <property type="entry name" value="Voltage-gated potassium channels"/>
    <property type="match status" value="1"/>
</dbReference>
<evidence type="ECO:0000256" key="9">
    <source>
        <dbReference type="ARBA" id="ARBA00023065"/>
    </source>
</evidence>
<dbReference type="PRINTS" id="PR01498">
    <property type="entry name" value="SHAWCHANNEL"/>
</dbReference>
<keyword evidence="7" id="KW-0630">Potassium</keyword>
<keyword evidence="3" id="KW-0633">Potassium transport</keyword>
<dbReference type="InterPro" id="IPR000210">
    <property type="entry name" value="BTB/POZ_dom"/>
</dbReference>
<dbReference type="AlphaFoldDB" id="A0A194Q2G7"/>
<dbReference type="GO" id="GO:0042734">
    <property type="term" value="C:presynaptic membrane"/>
    <property type="evidence" value="ECO:0007669"/>
    <property type="project" value="TreeGrafter"/>
</dbReference>
<dbReference type="GO" id="GO:0005251">
    <property type="term" value="F:delayed rectifier potassium channel activity"/>
    <property type="evidence" value="ECO:0007669"/>
    <property type="project" value="TreeGrafter"/>
</dbReference>
<dbReference type="PRINTS" id="PR00169">
    <property type="entry name" value="KCHANNEL"/>
</dbReference>
<name>A0A194Q2G7_PAPXU</name>
<proteinExistence type="inferred from homology"/>
<evidence type="ECO:0000259" key="15">
    <source>
        <dbReference type="SMART" id="SM00225"/>
    </source>
</evidence>
<keyword evidence="4 14" id="KW-0812">Transmembrane</keyword>
<accession>A0A194Q2G7</accession>
<dbReference type="InterPro" id="IPR011333">
    <property type="entry name" value="SKP1/BTB/POZ_sf"/>
</dbReference>
<dbReference type="EMBL" id="KQ459562">
    <property type="protein sequence ID" value="KPI99757.1"/>
    <property type="molecule type" value="Genomic_DNA"/>
</dbReference>
<comment type="similarity">
    <text evidence="12">Belongs to the potassium channel family. C (Shaw) (TC 1.A.1.2) subfamily. Shaw sub-subfamily.</text>
</comment>
<dbReference type="FunFam" id="1.10.287.70:FF:000002">
    <property type="entry name" value="Potassium voltage-gated channel subfamily a member"/>
    <property type="match status" value="1"/>
</dbReference>
<organism evidence="16 17">
    <name type="scientific">Papilio xuthus</name>
    <name type="common">Asian swallowtail butterfly</name>
    <dbReference type="NCBI Taxonomy" id="66420"/>
    <lineage>
        <taxon>Eukaryota</taxon>
        <taxon>Metazoa</taxon>
        <taxon>Ecdysozoa</taxon>
        <taxon>Arthropoda</taxon>
        <taxon>Hexapoda</taxon>
        <taxon>Insecta</taxon>
        <taxon>Pterygota</taxon>
        <taxon>Neoptera</taxon>
        <taxon>Endopterygota</taxon>
        <taxon>Lepidoptera</taxon>
        <taxon>Glossata</taxon>
        <taxon>Ditrysia</taxon>
        <taxon>Papilionoidea</taxon>
        <taxon>Papilionidae</taxon>
        <taxon>Papilioninae</taxon>
        <taxon>Papilio</taxon>
    </lineage>
</organism>
<evidence type="ECO:0000256" key="5">
    <source>
        <dbReference type="ARBA" id="ARBA00022826"/>
    </source>
</evidence>
<evidence type="ECO:0000256" key="11">
    <source>
        <dbReference type="ARBA" id="ARBA00023303"/>
    </source>
</evidence>
<keyword evidence="11" id="KW-0407">Ion channel</keyword>
<dbReference type="GO" id="GO:0030431">
    <property type="term" value="P:sleep"/>
    <property type="evidence" value="ECO:0007669"/>
    <property type="project" value="UniProtKB-ARBA"/>
</dbReference>
<dbReference type="InterPro" id="IPR003131">
    <property type="entry name" value="T1-type_BTB"/>
</dbReference>
<dbReference type="FunFam" id="3.30.710.10:FF:000020">
    <property type="entry name" value="Potassium voltage-gated channel protein Shaw"/>
    <property type="match status" value="1"/>
</dbReference>
<evidence type="ECO:0000256" key="14">
    <source>
        <dbReference type="SAM" id="Phobius"/>
    </source>
</evidence>
<dbReference type="SMART" id="SM00225">
    <property type="entry name" value="BTB"/>
    <property type="match status" value="1"/>
</dbReference>
<reference evidence="16 17" key="1">
    <citation type="journal article" date="2015" name="Nat. Commun.">
        <title>Outbred genome sequencing and CRISPR/Cas9 gene editing in butterflies.</title>
        <authorList>
            <person name="Li X."/>
            <person name="Fan D."/>
            <person name="Zhang W."/>
            <person name="Liu G."/>
            <person name="Zhang L."/>
            <person name="Zhao L."/>
            <person name="Fang X."/>
            <person name="Chen L."/>
            <person name="Dong Y."/>
            <person name="Chen Y."/>
            <person name="Ding Y."/>
            <person name="Zhao R."/>
            <person name="Feng M."/>
            <person name="Zhu Y."/>
            <person name="Feng Y."/>
            <person name="Jiang X."/>
            <person name="Zhu D."/>
            <person name="Xiang H."/>
            <person name="Feng X."/>
            <person name="Li S."/>
            <person name="Wang J."/>
            <person name="Zhang G."/>
            <person name="Kronforst M.R."/>
            <person name="Wang W."/>
        </authorList>
    </citation>
    <scope>NUCLEOTIDE SEQUENCE [LARGE SCALE GENOMIC DNA]</scope>
    <source>
        <strain evidence="16">Ya'a_city_454_Px</strain>
        <tissue evidence="16">Whole body</tissue>
    </source>
</reference>
<dbReference type="GO" id="GO:0001508">
    <property type="term" value="P:action potential"/>
    <property type="evidence" value="ECO:0007669"/>
    <property type="project" value="TreeGrafter"/>
</dbReference>
<dbReference type="SUPFAM" id="SSF54695">
    <property type="entry name" value="POZ domain"/>
    <property type="match status" value="1"/>
</dbReference>
<dbReference type="GO" id="GO:0032590">
    <property type="term" value="C:dendrite membrane"/>
    <property type="evidence" value="ECO:0007669"/>
    <property type="project" value="TreeGrafter"/>
</dbReference>
<dbReference type="InterPro" id="IPR005821">
    <property type="entry name" value="Ion_trans_dom"/>
</dbReference>
<evidence type="ECO:0000256" key="13">
    <source>
        <dbReference type="SAM" id="MobiDB-lite"/>
    </source>
</evidence>
<dbReference type="PANTHER" id="PTHR11537:SF252">
    <property type="entry name" value="POTASSIUM VOLTAGE-GATED CHANNEL PROTEIN SHAW"/>
    <property type="match status" value="1"/>
</dbReference>
<feature type="transmembrane region" description="Helical" evidence="14">
    <location>
        <begin position="383"/>
        <end position="408"/>
    </location>
</feature>
<gene>
    <name evidence="16" type="ORF">RR46_04731</name>
</gene>
<dbReference type="GO" id="GO:0045211">
    <property type="term" value="C:postsynaptic membrane"/>
    <property type="evidence" value="ECO:0007669"/>
    <property type="project" value="TreeGrafter"/>
</dbReference>
<dbReference type="InterPro" id="IPR028325">
    <property type="entry name" value="VG_K_chnl"/>
</dbReference>
<evidence type="ECO:0000256" key="4">
    <source>
        <dbReference type="ARBA" id="ARBA00022692"/>
    </source>
</evidence>
<keyword evidence="17" id="KW-1185">Reference proteome</keyword>
<evidence type="ECO:0000256" key="10">
    <source>
        <dbReference type="ARBA" id="ARBA00023136"/>
    </source>
</evidence>
<evidence type="ECO:0000256" key="12">
    <source>
        <dbReference type="ARBA" id="ARBA00061303"/>
    </source>
</evidence>
<feature type="compositionally biased region" description="Basic and acidic residues" evidence="13">
    <location>
        <begin position="535"/>
        <end position="553"/>
    </location>
</feature>
<evidence type="ECO:0000256" key="8">
    <source>
        <dbReference type="ARBA" id="ARBA00022989"/>
    </source>
</evidence>
<comment type="subcellular location">
    <subcellularLocation>
        <location evidence="1">Membrane</location>
        <topology evidence="1">Multi-pass membrane protein</topology>
    </subcellularLocation>
</comment>
<evidence type="ECO:0000256" key="7">
    <source>
        <dbReference type="ARBA" id="ARBA00022958"/>
    </source>
</evidence>
<dbReference type="Proteomes" id="UP000053268">
    <property type="component" value="Unassembled WGS sequence"/>
</dbReference>
<dbReference type="Pfam" id="PF00520">
    <property type="entry name" value="Ion_trans"/>
    <property type="match status" value="1"/>
</dbReference>
<keyword evidence="2" id="KW-0813">Transport</keyword>
<dbReference type="GO" id="GO:0043679">
    <property type="term" value="C:axon terminus"/>
    <property type="evidence" value="ECO:0007669"/>
    <property type="project" value="TreeGrafter"/>
</dbReference>
<evidence type="ECO:0000256" key="2">
    <source>
        <dbReference type="ARBA" id="ARBA00022448"/>
    </source>
</evidence>
<dbReference type="Gene3D" id="1.10.287.70">
    <property type="match status" value="1"/>
</dbReference>
<dbReference type="PANTHER" id="PTHR11537">
    <property type="entry name" value="VOLTAGE-GATED POTASSIUM CHANNEL"/>
    <property type="match status" value="1"/>
</dbReference>
<dbReference type="STRING" id="66420.A0A194Q2G7"/>
<evidence type="ECO:0000256" key="1">
    <source>
        <dbReference type="ARBA" id="ARBA00004141"/>
    </source>
</evidence>
<feature type="transmembrane region" description="Helical" evidence="14">
    <location>
        <begin position="324"/>
        <end position="345"/>
    </location>
</feature>